<dbReference type="Proteomes" id="UP000049455">
    <property type="component" value="Unassembled WGS sequence"/>
</dbReference>
<gene>
    <name evidence="2" type="ORF">JSE7799_02912</name>
</gene>
<dbReference type="EMBL" id="CYPR01000196">
    <property type="protein sequence ID" value="CUH40182.1"/>
    <property type="molecule type" value="Genomic_DNA"/>
</dbReference>
<feature type="compositionally biased region" description="Basic and acidic residues" evidence="1">
    <location>
        <begin position="1536"/>
        <end position="1553"/>
    </location>
</feature>
<name>A0A0M7BEH0_9RHOB</name>
<keyword evidence="3" id="KW-1185">Reference proteome</keyword>
<reference evidence="2 3" key="1">
    <citation type="submission" date="2015-09" db="EMBL/GenBank/DDBJ databases">
        <authorList>
            <person name="Jackson K.R."/>
            <person name="Lunt B.L."/>
            <person name="Fisher J.N.B."/>
            <person name="Gardner A.V."/>
            <person name="Bailey M.E."/>
            <person name="Deus L.M."/>
            <person name="Earl A.S."/>
            <person name="Gibby P.D."/>
            <person name="Hartmann K.A."/>
            <person name="Liu J.E."/>
            <person name="Manci A.M."/>
            <person name="Nielsen D.A."/>
            <person name="Solomon M.B."/>
            <person name="Breakwell D.P."/>
            <person name="Burnett S.H."/>
            <person name="Grose J.H."/>
        </authorList>
    </citation>
    <scope>NUCLEOTIDE SEQUENCE [LARGE SCALE GENOMIC DNA]</scope>
    <source>
        <strain evidence="2 3">CECT 7799</strain>
    </source>
</reference>
<evidence type="ECO:0000256" key="1">
    <source>
        <dbReference type="SAM" id="MobiDB-lite"/>
    </source>
</evidence>
<dbReference type="OrthoDB" id="8166466at2"/>
<dbReference type="STRING" id="313367.JSE7799_02912"/>
<evidence type="ECO:0000313" key="3">
    <source>
        <dbReference type="Proteomes" id="UP000049455"/>
    </source>
</evidence>
<evidence type="ECO:0000313" key="2">
    <source>
        <dbReference type="EMBL" id="CUH40182.1"/>
    </source>
</evidence>
<accession>A0A0M7BEH0</accession>
<feature type="region of interest" description="Disordered" evidence="1">
    <location>
        <begin position="1527"/>
        <end position="1568"/>
    </location>
</feature>
<dbReference type="RefSeq" id="WP_055664258.1">
    <property type="nucleotide sequence ID" value="NZ_CYPR01000196.1"/>
</dbReference>
<feature type="compositionally biased region" description="Pro residues" evidence="1">
    <location>
        <begin position="1554"/>
        <end position="1563"/>
    </location>
</feature>
<proteinExistence type="predicted"/>
<protein>
    <submittedName>
        <fullName evidence="2">Uncharacterized protein</fullName>
    </submittedName>
</protein>
<sequence length="3690" mass="398177">MAEIQIFGDGAVTVVLVAEISASSARVTGLIVRLAGNEATVTLAEAIENIHVKLLFFENEDGKFGPPRDELPSIKEAAALGLAAARAKLRAELASVEIREKGIFGFPAGFAKASMSIRFADSADGSLGFRLDARTRLDVSAQFALEQYAMVTANAELEARITVASEDVLASLELLVPTLPNLGFKLRDVALPTLSFYDLNGVDIKIGSLTALKLPLPEWLPNISVEGGAPFTVSADAGNGAFGLNATTDIDVLLDSNEIAKIEDFAISLDGGTIKVAGKVTAEHDTPINKRFEFGGGDLPVRVQVAVKNVTAAFDGGAGALAVTWTFEEIAVEATDDPGARIAVALDLVTVTTLSSGETSWDAANAKLLDLGADVTFEVPDLNIIDGLMNLRLGFLADAAGALAEFLDRLARLLAAVLRYMARAVGAVTGLLSEVAKALAGLLADGLRKLLELLDKVGDVVTLELRLDAATLRPLQVVVLPVNADPKPVDIGSSLLRVTADHRFVPGMILDFVNHWQGLALLREPDLNVNPQVTISTDLWLGSDTDEAGTIPVESPDPLISVSATAKDPNAAEAIVIAALSRGRGKFFQTFGAERKKAEKNKNGVITFTSVGAISDLKALSTDNFLFKLDAERLKNKITALMPQGPPESGSDKLAQFIDIEEFTFDPDSAPKFKGNLKVRIRIPTTGNNEILIPLEISAVLDIETLELTLDADEEIIIQSKAIDEVIYGFGLILAPVGYDKDKTVVGDLFKIGFKKGDLSLELAAGAKALLSYDQLSGDGASLAFEATEFAIDRGGLDLIARVMADRPVRLGGLDQPFRFNRGSISIQGGVLQGGTISGYGPMPPALIGEAKAEIDLVFGRRNGNLALVAANAKLEKEGEPLYSTGTRFRVVLDALGLGFVDPVVGPTQFYFQLWGSASFEPEIGAFDGGLLENLKSVAIRLEGAPLTGDGRELIKHISFLVELDPPLREKLFEIFKFEIRGIAFYPASKAWPDNPPAIGIAGQISFLEAGDVVSSEISFHEILIALPEPGGDLPLPRIRADGLSMLLRIGGVAQVEATALAVDGSIPSLYAPVALPADVTAKGFLASGRIDIVGLGAFGGAMGVLELKKNNQVKHAMFIYGQAEKLTERIDTPIGPLFIREVGFGFGKNYTLSALAGADEAKTPRELVTTLDRLSKVQGNLTNFNAWTPQFDKDALTLALRGMISVAATSTSSASYDADGEAKVSNPLLMDIVLALRTDLTFFVNVRGWLATNYNDWFIAPSGAEFKERPTLRGYLYFSVPRKEFLARFLSDPTGIVGKHPELPDALVKAIEGTRFAATLYIRPGLYHTELGWPYELGFELGKPTDNFYLSLSAGLVFRIEDATMLYGVAFKASGLMQFGGEVGNANFGASATARADFLLGARFIAYLAPLNPRDTLFYGEVYLGLTLKFSVSVWLSFKVFRKRFTLRIGFSIGLTIEIAAEVVLSGQGLGARVYASVGVQGFGRSLSVGVGFSFGDSALDRARGRVARFMQLGLGIDPPREETLLAPAPAAEPARSERAKEADRSISERHPPQPPNAPLPDPVTVEPAKGRQIEGTDFWAVLLHAGKDPNGEDTYLIQLIPRDHSERVRDTATFYAEPWFIKDQKEGAKTAGATKGRTEGDYKIKLTTDIDGLKYFGRLAEGDPKAPATLTAIKKDVELQLFANLARPVGETENGDLDLNFLLTECFLAHPDSVPGELAEFGFGESLPVQHTHPDAFVDIPPRQSRDNQAQRFAATDPVLEASVIAEEKRSALINKIGESAFALAERARDRSGAEDAVRLVQETETLNAVDFGLTFLLKASNLDLFEKDGKARLELYKRVGDYSAGNEPDWDFVKCSVELLNHPDESFEATEPRLDDARVELADDGYRLYWDLEPAFGSSAELGFAKDPETRLAFYEIERSFEGADIAMTAQFRTKSATPQQHNFDPVTNTVVVSRSRAALHLTDDLSQGGVPEALRAQLFGTPLPKGASARAIWTAAFGASPQASVVYKVTAVDVLGTRTGLRVLERTIARPPLDVRPPLSVELAVSFEGELPKLQQDADPQIDLTLIYEDVEHFAAAQDQPLQLRVRSHTLLGGGEYGADAVDDAKSRPGQADIDTKRERDVDLFLVPDGGGALKVKLGLAEGASSKGLPKDRRYNLTLVPNGTAVADPALELRRALHIPKTAGTAQDLRACRAFLRSFGKLYIDPTPWLYVETLLRAEKTVPQADSVEEVREFAAVVEALETPLSLPFLALEQNQIERNAGRLELVYPVEGAELKHLAEQAGPVVTRRRLDPERRAAIRLDFNASGARLAKASGTRLASLVAGYDVFVVDPARLRSLGGKDGPTADQVAAEARKRTTVKVLPRTLAGTSPSALPDTRSIEVRYPSDTARTDPEQLNGRTHAPWFSAAESLVAFPRRCLRRSLFPAPEEAMISELLAERKVRKIDFALTPLPGGLPDEPLSRAKWLANAPVEVKRDIAHPNAEKPAPKVKATAESDGDIITWTYESDDDITVAEVRAILRGLVIQPDEVVEDAYRAWRASGSNPGLANQFRLRVAITATDDQGSAAESHTEVDLASSLHPVLADTLDALNYMPYDEKTAGAVYRAFEVVREPVPPLETDGLDTFLDARAPSADPYGWGVLRAMGLAEGVRIYDVDRAQFLKGQALFDHVDRVLTEALKRYDVAPLGHPFVELVDVPDDFMGISSFDGRAEAPAEDTQRIRAGDTSILQIGLRPHADRLSVPEPPVRYLVCSRVDDKALAPEKLTFPADQGSALIDTVGLPLEQGAGAARFAVGNASSIVFPGQPELRIPGGAQIYYDRLSRLVKGRPAVLIRVAAVETGFKFGAFRDALQQAIDPARLTISPWIDTLDDWTDTRDKEGTLGGNPFDVFPPLDGALLRVMLDLPIAGSSDETQASRFKSWLPPRHNPANDSAAFDATAFAARFGAWSERFLRHGAAIKGRGAATSHIGFAFAALTTGESYARTPDQNGRVSVFMIDQSRLGRERYFAIRPFGRYVSIEQAANGGGERPVTLEGALHTDWQRQFASVSLPRSKPLDPPAILSTARAESDEIRQTRGVELVVARTADQIVSTANLRAERALQGAWTGLELRASYPALDIARALLGNKDFEAFEDFDDCDFGADTMKPGDMSIMTPEDLARLGERAPDAWRGAIRYEVAGAPPFFDLIAMVHQSAGVVVSDVSAVPLPSSGAVLRLPPREKGGGVRHHVPAKVPTWRFDYVEDDGTLKAQVTFDLPMVRNIDLMPDVDITAWTGDDPAKVATVYRLPDAQASYRISTLAPDLATATPLIEVLPAQEVKNPLASLYHPMLLSNSFDAVAKTVTLSGQKPEPYWNWRLRLTATLPSGKAPEEIHLPDPTADGKGGFTNLPTDFDAEVWLLWAPQRTFEFIVEDLDGVADLVSALTAYDDVPGVAKMITDLTAAGEGDKITAALPLGLAPDVSGVTGAGATEGAFTFPDKLEAGIPVSAARRSRGWAEHLPGKTRDLVNRIMRALGELRRRQLPTGKSGLTAVYRRTEVSSKISGLAAPYAHFRLLRYKADDGTGITDSQLLTLIDALEAAPSSDERIRARALDTLELAQTPAAEVTIVWPVADKAVAVKDLTSAAVSDSIFAGVHWLPDRAEQDNVPAKIKDIVRGAIRERVIGEGARLRLSAYRGNAQADTALIDLTLGTE</sequence>
<organism evidence="2 3">
    <name type="scientific">Jannaschia seosinensis</name>
    <dbReference type="NCBI Taxonomy" id="313367"/>
    <lineage>
        <taxon>Bacteria</taxon>
        <taxon>Pseudomonadati</taxon>
        <taxon>Pseudomonadota</taxon>
        <taxon>Alphaproteobacteria</taxon>
        <taxon>Rhodobacterales</taxon>
        <taxon>Roseobacteraceae</taxon>
        <taxon>Jannaschia</taxon>
    </lineage>
</organism>